<keyword evidence="6" id="KW-1185">Reference proteome</keyword>
<proteinExistence type="inferred from homology"/>
<feature type="domain" description="AMP-dependent synthetase/ligase" evidence="3">
    <location>
        <begin position="12"/>
        <end position="354"/>
    </location>
</feature>
<dbReference type="AlphaFoldDB" id="A0AAJ5QS75"/>
<dbReference type="Gene3D" id="3.30.300.30">
    <property type="match status" value="1"/>
</dbReference>
<keyword evidence="2" id="KW-0436">Ligase</keyword>
<dbReference type="InterPro" id="IPR025110">
    <property type="entry name" value="AMP-bd_C"/>
</dbReference>
<accession>A0AAJ5QS75</accession>
<dbReference type="PROSITE" id="PS00455">
    <property type="entry name" value="AMP_BINDING"/>
    <property type="match status" value="1"/>
</dbReference>
<organism evidence="5 6">
    <name type="scientific">Klebsiella electrica</name>
    <dbReference type="NCBI Taxonomy" id="1259973"/>
    <lineage>
        <taxon>Bacteria</taxon>
        <taxon>Pseudomonadati</taxon>
        <taxon>Pseudomonadota</taxon>
        <taxon>Gammaproteobacteria</taxon>
        <taxon>Enterobacterales</taxon>
        <taxon>Enterobacteriaceae</taxon>
        <taxon>Klebsiella/Raoultella group</taxon>
        <taxon>Klebsiella</taxon>
    </lineage>
</organism>
<gene>
    <name evidence="5" type="ORF">OR613_24110</name>
</gene>
<reference evidence="5 6" key="1">
    <citation type="journal article" date="2023" name="Microbiol. Resour. Announc.">
        <title>Complete Genome Sequence of the First Colistin-Resistant Raoultella electrica Strain.</title>
        <authorList>
            <person name="Aldeia C."/>
            <person name="Campos-Madueno E.I."/>
            <person name="Sendi P."/>
            <person name="Endimiani A."/>
        </authorList>
    </citation>
    <scope>NUCLEOTIDE SEQUENCE [LARGE SCALE GENOMIC DNA]</scope>
    <source>
        <strain evidence="5 6">S2-IND-01-C</strain>
    </source>
</reference>
<dbReference type="Pfam" id="PF00501">
    <property type="entry name" value="AMP-binding"/>
    <property type="match status" value="1"/>
</dbReference>
<protein>
    <submittedName>
        <fullName evidence="5">AMP-binding protein</fullName>
    </submittedName>
</protein>
<dbReference type="PANTHER" id="PTHR43201:SF5">
    <property type="entry name" value="MEDIUM-CHAIN ACYL-COA LIGASE ACSF2, MITOCHONDRIAL"/>
    <property type="match status" value="1"/>
</dbReference>
<dbReference type="RefSeq" id="WP_131049389.1">
    <property type="nucleotide sequence ID" value="NZ_CP112887.1"/>
</dbReference>
<dbReference type="Pfam" id="PF13193">
    <property type="entry name" value="AMP-binding_C"/>
    <property type="match status" value="1"/>
</dbReference>
<evidence type="ECO:0000259" key="4">
    <source>
        <dbReference type="Pfam" id="PF13193"/>
    </source>
</evidence>
<evidence type="ECO:0000313" key="6">
    <source>
        <dbReference type="Proteomes" id="UP001210130"/>
    </source>
</evidence>
<dbReference type="InterPro" id="IPR000873">
    <property type="entry name" value="AMP-dep_synth/lig_dom"/>
</dbReference>
<evidence type="ECO:0000313" key="5">
    <source>
        <dbReference type="EMBL" id="WBW61021.1"/>
    </source>
</evidence>
<dbReference type="GO" id="GO:0006631">
    <property type="term" value="P:fatty acid metabolic process"/>
    <property type="evidence" value="ECO:0007669"/>
    <property type="project" value="TreeGrafter"/>
</dbReference>
<sequence>MFLPDDSISLHARLSPTRLAARDLSTGQTWTYADLNGLTDLLAAQLRERGCQPGDRVAVLARNSVSLVALHFACSRVGAIYAPLNWRLNDSELQSLIALAEPRLLLGDDMAARFPAAIALDSFVREASLRAPLAQGFASGPDRLSVLLFTSGTSGQPKGVMLTEDNLRQSAINFSACTRVGPDSCFLCDAPMFHVIGLVINIRSALMHGGSILVSDGFEPERTLNWLSDPQLAVSHYVGVPQMMEAFRSQPQFDPAPLRRLTAVVTGGAPHPVNSLVAWLDDGVAMVPGFGMSEAGTVFGMSVEKEVIRTRPGSVGLPGPTVQTRIVDIDGHDCPPGTPGELWLRGPNLFSGYWRDAQATDRAFDAHGWFATGDVVLCDEEGFFWIVDRKKDMYISGGENVYPAEIERVLAQYPAIAQCAVVGVPDPQWGEAGYLAVVAAQPELREDEVRAFLSARLARYKIPRYIQIVAELPRTATGKLQRARLRELFRNAEH</sequence>
<dbReference type="FunFam" id="3.30.300.30:FF:000008">
    <property type="entry name" value="2,3-dihydroxybenzoate-AMP ligase"/>
    <property type="match status" value="1"/>
</dbReference>
<dbReference type="Proteomes" id="UP001210130">
    <property type="component" value="Chromosome"/>
</dbReference>
<dbReference type="InterPro" id="IPR020845">
    <property type="entry name" value="AMP-binding_CS"/>
</dbReference>
<dbReference type="PANTHER" id="PTHR43201">
    <property type="entry name" value="ACYL-COA SYNTHETASE"/>
    <property type="match status" value="1"/>
</dbReference>
<evidence type="ECO:0000256" key="2">
    <source>
        <dbReference type="ARBA" id="ARBA00022598"/>
    </source>
</evidence>
<dbReference type="InterPro" id="IPR042099">
    <property type="entry name" value="ANL_N_sf"/>
</dbReference>
<dbReference type="NCBIfam" id="NF006572">
    <property type="entry name" value="PRK09088.1"/>
    <property type="match status" value="1"/>
</dbReference>
<evidence type="ECO:0000256" key="1">
    <source>
        <dbReference type="ARBA" id="ARBA00006432"/>
    </source>
</evidence>
<dbReference type="Gene3D" id="3.40.50.12780">
    <property type="entry name" value="N-terminal domain of ligase-like"/>
    <property type="match status" value="1"/>
</dbReference>
<dbReference type="GO" id="GO:0031956">
    <property type="term" value="F:medium-chain fatty acid-CoA ligase activity"/>
    <property type="evidence" value="ECO:0007669"/>
    <property type="project" value="TreeGrafter"/>
</dbReference>
<comment type="similarity">
    <text evidence="1">Belongs to the ATP-dependent AMP-binding enzyme family.</text>
</comment>
<dbReference type="InterPro" id="IPR045851">
    <property type="entry name" value="AMP-bd_C_sf"/>
</dbReference>
<dbReference type="EMBL" id="CP112887">
    <property type="protein sequence ID" value="WBW61021.1"/>
    <property type="molecule type" value="Genomic_DNA"/>
</dbReference>
<feature type="domain" description="AMP-binding enzyme C-terminal" evidence="4">
    <location>
        <begin position="405"/>
        <end position="479"/>
    </location>
</feature>
<evidence type="ECO:0000259" key="3">
    <source>
        <dbReference type="Pfam" id="PF00501"/>
    </source>
</evidence>
<dbReference type="SUPFAM" id="SSF56801">
    <property type="entry name" value="Acetyl-CoA synthetase-like"/>
    <property type="match status" value="1"/>
</dbReference>
<name>A0AAJ5QS75_9ENTR</name>